<keyword evidence="3" id="KW-1185">Reference proteome</keyword>
<protein>
    <submittedName>
        <fullName evidence="2">Uncharacterized protein</fullName>
    </submittedName>
</protein>
<dbReference type="STRING" id="1229662.W3XME1"/>
<dbReference type="InParanoid" id="W3XME1"/>
<dbReference type="OrthoDB" id="3944545at2759"/>
<dbReference type="OMA" id="ESHIPHA"/>
<accession>W3XME1</accession>
<dbReference type="eggNOG" id="ENOG502SUY3">
    <property type="taxonomic scope" value="Eukaryota"/>
</dbReference>
<evidence type="ECO:0000256" key="1">
    <source>
        <dbReference type="SAM" id="MobiDB-lite"/>
    </source>
</evidence>
<dbReference type="AlphaFoldDB" id="W3XME1"/>
<dbReference type="EMBL" id="KI912109">
    <property type="protein sequence ID" value="ETS86657.1"/>
    <property type="molecule type" value="Genomic_DNA"/>
</dbReference>
<name>W3XME1_PESFW</name>
<evidence type="ECO:0000313" key="2">
    <source>
        <dbReference type="EMBL" id="ETS86657.1"/>
    </source>
</evidence>
<dbReference type="Proteomes" id="UP000030651">
    <property type="component" value="Unassembled WGS sequence"/>
</dbReference>
<evidence type="ECO:0000313" key="3">
    <source>
        <dbReference type="Proteomes" id="UP000030651"/>
    </source>
</evidence>
<feature type="compositionally biased region" description="Basic and acidic residues" evidence="1">
    <location>
        <begin position="128"/>
        <end position="144"/>
    </location>
</feature>
<gene>
    <name evidence="2" type="ORF">PFICI_00485</name>
</gene>
<sequence length="312" mass="34771">MDESLSIPSYEAFRLQNKPPQVSPDFLRLRWKPFGPMATSIHVANSPGDPPSPEDQPYSQDAMGFHPICTSSLTEPPISSITVTQDCLDSWEEDWVESHIPHADYDGAVWTDGSEDDDAVDEDDSHGDDETGRKLMRCCDENRPPRKSPQLEIKASSKPYLTIHDYIVAVHAFLQTNRDDILSAMGVHQDGPVAADTSFYVRPVELRTISLDDGQGRGDFGYLWSSLARVAARLSGEEGEIMTRAEIDAARPPLDPQNGIQLVSWGSLPPFVPPIKPRWEDLRAPAEMHRIPNRWVPINGNDAKDLDIDTSM</sequence>
<dbReference type="GeneID" id="19265498"/>
<reference evidence="3" key="1">
    <citation type="journal article" date="2015" name="BMC Genomics">
        <title>Genomic and transcriptomic analysis of the endophytic fungus Pestalotiopsis fici reveals its lifestyle and high potential for synthesis of natural products.</title>
        <authorList>
            <person name="Wang X."/>
            <person name="Zhang X."/>
            <person name="Liu L."/>
            <person name="Xiang M."/>
            <person name="Wang W."/>
            <person name="Sun X."/>
            <person name="Che Y."/>
            <person name="Guo L."/>
            <person name="Liu G."/>
            <person name="Guo L."/>
            <person name="Wang C."/>
            <person name="Yin W.B."/>
            <person name="Stadler M."/>
            <person name="Zhang X."/>
            <person name="Liu X."/>
        </authorList>
    </citation>
    <scope>NUCLEOTIDE SEQUENCE [LARGE SCALE GENOMIC DNA]</scope>
    <source>
        <strain evidence="3">W106-1 / CGMCC3.15140</strain>
    </source>
</reference>
<proteinExistence type="predicted"/>
<feature type="compositionally biased region" description="Acidic residues" evidence="1">
    <location>
        <begin position="113"/>
        <end position="127"/>
    </location>
</feature>
<dbReference type="KEGG" id="pfy:PFICI_00485"/>
<dbReference type="HOGENOM" id="CLU_891679_0_0_1"/>
<organism evidence="2 3">
    <name type="scientific">Pestalotiopsis fici (strain W106-1 / CGMCC3.15140)</name>
    <dbReference type="NCBI Taxonomy" id="1229662"/>
    <lineage>
        <taxon>Eukaryota</taxon>
        <taxon>Fungi</taxon>
        <taxon>Dikarya</taxon>
        <taxon>Ascomycota</taxon>
        <taxon>Pezizomycotina</taxon>
        <taxon>Sordariomycetes</taxon>
        <taxon>Xylariomycetidae</taxon>
        <taxon>Amphisphaeriales</taxon>
        <taxon>Sporocadaceae</taxon>
        <taxon>Pestalotiopsis</taxon>
    </lineage>
</organism>
<feature type="region of interest" description="Disordered" evidence="1">
    <location>
        <begin position="111"/>
        <end position="153"/>
    </location>
</feature>
<dbReference type="RefSeq" id="XP_007827257.1">
    <property type="nucleotide sequence ID" value="XM_007829066.1"/>
</dbReference>